<dbReference type="EMBL" id="JYDL01000266">
    <property type="protein sequence ID" value="KRX12805.1"/>
    <property type="molecule type" value="Genomic_DNA"/>
</dbReference>
<proteinExistence type="predicted"/>
<keyword evidence="3" id="KW-1185">Reference proteome</keyword>
<feature type="region of interest" description="Disordered" evidence="1">
    <location>
        <begin position="134"/>
        <end position="160"/>
    </location>
</feature>
<accession>A0A0V0REX6</accession>
<protein>
    <submittedName>
        <fullName evidence="2">Uncharacterized protein</fullName>
    </submittedName>
</protein>
<evidence type="ECO:0000313" key="2">
    <source>
        <dbReference type="EMBL" id="KRX12805.1"/>
    </source>
</evidence>
<reference evidence="2 3" key="1">
    <citation type="submission" date="2015-01" db="EMBL/GenBank/DDBJ databases">
        <title>Evolution of Trichinella species and genotypes.</title>
        <authorList>
            <person name="Korhonen P.K."/>
            <person name="Edoardo P."/>
            <person name="Giuseppe L.R."/>
            <person name="Gasser R.B."/>
        </authorList>
    </citation>
    <scope>NUCLEOTIDE SEQUENCE [LARGE SCALE GENOMIC DNA]</scope>
    <source>
        <strain evidence="2">ISS37</strain>
    </source>
</reference>
<evidence type="ECO:0000313" key="3">
    <source>
        <dbReference type="Proteomes" id="UP000054630"/>
    </source>
</evidence>
<gene>
    <name evidence="2" type="ORF">T07_14620</name>
</gene>
<sequence length="160" mass="17227">MPIRTSINSGVPCRCPISGSVGVPSEGPVSTDWTLPQTRGIASACTRVLASVLPELPTAPSQNSTLLHLRSGPTRPPSVVKRQRSWGPVSPRTSATSFRMKEASAPVSKRQFTNTWFPSGPYARARTVWRLPPGAPRAARRPWWARSDLGDRGDSVVGDG</sequence>
<comment type="caution">
    <text evidence="2">The sequence shown here is derived from an EMBL/GenBank/DDBJ whole genome shotgun (WGS) entry which is preliminary data.</text>
</comment>
<dbReference type="OrthoDB" id="5920396at2759"/>
<evidence type="ECO:0000256" key="1">
    <source>
        <dbReference type="SAM" id="MobiDB-lite"/>
    </source>
</evidence>
<dbReference type="AlphaFoldDB" id="A0A0V0REX6"/>
<feature type="region of interest" description="Disordered" evidence="1">
    <location>
        <begin position="57"/>
        <end position="106"/>
    </location>
</feature>
<dbReference type="Proteomes" id="UP000054630">
    <property type="component" value="Unassembled WGS sequence"/>
</dbReference>
<name>A0A0V0REX6_9BILA</name>
<organism evidence="2 3">
    <name type="scientific">Trichinella nelsoni</name>
    <dbReference type="NCBI Taxonomy" id="6336"/>
    <lineage>
        <taxon>Eukaryota</taxon>
        <taxon>Metazoa</taxon>
        <taxon>Ecdysozoa</taxon>
        <taxon>Nematoda</taxon>
        <taxon>Enoplea</taxon>
        <taxon>Dorylaimia</taxon>
        <taxon>Trichinellida</taxon>
        <taxon>Trichinellidae</taxon>
        <taxon>Trichinella</taxon>
    </lineage>
</organism>